<dbReference type="GO" id="GO:0003747">
    <property type="term" value="F:translation release factor activity"/>
    <property type="evidence" value="ECO:0007669"/>
    <property type="project" value="InterPro"/>
</dbReference>
<reference evidence="17 18" key="1">
    <citation type="submission" date="2019-09" db="EMBL/GenBank/DDBJ databases">
        <title>A chromosome-level genome assembly of the Chinese tupelo Nyssa sinensis.</title>
        <authorList>
            <person name="Yang X."/>
            <person name="Kang M."/>
            <person name="Yang Y."/>
            <person name="Xiong H."/>
            <person name="Wang M."/>
            <person name="Zhang Z."/>
            <person name="Wang Z."/>
            <person name="Wu H."/>
            <person name="Ma T."/>
            <person name="Liu J."/>
            <person name="Xi Z."/>
        </authorList>
    </citation>
    <scope>NUCLEOTIDE SEQUENCE [LARGE SCALE GENOMIC DNA]</scope>
    <source>
        <strain evidence="17">J267</strain>
        <tissue evidence="17">Leaf</tissue>
    </source>
</reference>
<evidence type="ECO:0000256" key="8">
    <source>
        <dbReference type="ARBA" id="ARBA00022737"/>
    </source>
</evidence>
<sequence>MDIEEDIRSLQLDSAEDYNVVDTSEDVKLEVEKLDKMEEDLKDQAHTNSQPVHVETKAVVEVKDKETSVPEDIEDEMEDNKKRHLNVVFIGHVDAGKSTIGGQILFLSGQVDDRTIQKYEKEAKDKNRESWYMAFIMDTNEEERVKGITVEVGRAQFETETTRFTILDAPGHKSYVPNMISGASQADIGVLVISARKGEFETGYERGGQTREHVQLAKTLGVSKLLVVVNKMDDPTVHWSKERYDEIESKMIPFLKSSGYNVKKDVQFLPISGLVGSNMKERVDKSTCPWWNGPCLFEALDAIEVIPRDPKGPFRLPINYKFKDMGTVVMGKVESGSVREGDNLLVMPNKAQVKVLAIFCDDDKVRRAGPGENLRVRLSGIEEEDILPGFVLSSIAKPIAAVYEFIAQLQILELLDNAIFTAGYKAVLHIHAVVEECEIVELIQQIDPKTKKPMKKKVLFVKNGAVVVCRIQVNNLICIEKFSDFAQLGRFTLRTEGKTVAVGKVTDLSSSSV</sequence>
<dbReference type="Pfam" id="PF22594">
    <property type="entry name" value="GTP-eEF1A_C"/>
    <property type="match status" value="1"/>
</dbReference>
<dbReference type="SUPFAM" id="SSF52540">
    <property type="entry name" value="P-loop containing nucleoside triphosphate hydrolases"/>
    <property type="match status" value="1"/>
</dbReference>
<dbReference type="InterPro" id="IPR031157">
    <property type="entry name" value="G_TR_CS"/>
</dbReference>
<keyword evidence="9" id="KW-0547">Nucleotide-binding</keyword>
<dbReference type="InterPro" id="IPR054696">
    <property type="entry name" value="GTP-eEF1A_C"/>
</dbReference>
<dbReference type="InterPro" id="IPR009001">
    <property type="entry name" value="Transl_elong_EF1A/Init_IF2_C"/>
</dbReference>
<dbReference type="PRINTS" id="PR01343">
    <property type="entry name" value="YEASTERF"/>
</dbReference>
<dbReference type="Proteomes" id="UP000325577">
    <property type="component" value="Linkage Group LG1"/>
</dbReference>
<dbReference type="InterPro" id="IPR009000">
    <property type="entry name" value="Transl_B-barrel_sf"/>
</dbReference>
<evidence type="ECO:0000256" key="12">
    <source>
        <dbReference type="ARBA" id="ARBA00029585"/>
    </source>
</evidence>
<evidence type="ECO:0000256" key="14">
    <source>
        <dbReference type="ARBA" id="ARBA00030845"/>
    </source>
</evidence>
<comment type="similarity">
    <text evidence="3">Belongs to the TRAFAC class translation factor GTPase superfamily. Classic translation factor GTPase family. EF-Tu/EF-1A subfamily.</text>
</comment>
<evidence type="ECO:0000256" key="2">
    <source>
        <dbReference type="ARBA" id="ARBA00004496"/>
    </source>
</evidence>
<evidence type="ECO:0000256" key="5">
    <source>
        <dbReference type="ARBA" id="ARBA00022481"/>
    </source>
</evidence>
<dbReference type="CDD" id="cd03704">
    <property type="entry name" value="eRF3_C_III"/>
    <property type="match status" value="1"/>
</dbReference>
<dbReference type="InterPro" id="IPR003285">
    <property type="entry name" value="Sup35"/>
</dbReference>
<evidence type="ECO:0000256" key="10">
    <source>
        <dbReference type="ARBA" id="ARBA00022917"/>
    </source>
</evidence>
<dbReference type="GO" id="GO:0000288">
    <property type="term" value="P:nuclear-transcribed mRNA catabolic process, deadenylation-dependent decay"/>
    <property type="evidence" value="ECO:0007669"/>
    <property type="project" value="InterPro"/>
</dbReference>
<dbReference type="PROSITE" id="PS00301">
    <property type="entry name" value="G_TR_1"/>
    <property type="match status" value="1"/>
</dbReference>
<dbReference type="SUPFAM" id="SSF50447">
    <property type="entry name" value="Translation proteins"/>
    <property type="match status" value="1"/>
</dbReference>
<dbReference type="InterPro" id="IPR027417">
    <property type="entry name" value="P-loop_NTPase"/>
</dbReference>
<dbReference type="SUPFAM" id="SSF50465">
    <property type="entry name" value="EF-Tu/eEF-1alpha/eIF2-gamma C-terminal domain"/>
    <property type="match status" value="1"/>
</dbReference>
<keyword evidence="10" id="KW-0648">Protein biosynthesis</keyword>
<dbReference type="InterPro" id="IPR000795">
    <property type="entry name" value="T_Tr_GTP-bd_dom"/>
</dbReference>
<evidence type="ECO:0000256" key="1">
    <source>
        <dbReference type="ARBA" id="ARBA00003982"/>
    </source>
</evidence>
<evidence type="ECO:0000256" key="9">
    <source>
        <dbReference type="ARBA" id="ARBA00022741"/>
    </source>
</evidence>
<dbReference type="GO" id="GO:0005737">
    <property type="term" value="C:cytoplasm"/>
    <property type="evidence" value="ECO:0007669"/>
    <property type="project" value="UniProtKB-SubCell"/>
</dbReference>
<dbReference type="Gene3D" id="2.40.30.10">
    <property type="entry name" value="Translation factors"/>
    <property type="match status" value="2"/>
</dbReference>
<dbReference type="FunFam" id="2.40.30.10:FF:000077">
    <property type="entry name" value="Putative translation elongation/initiation factor family protein"/>
    <property type="match status" value="1"/>
</dbReference>
<dbReference type="Pfam" id="PF00009">
    <property type="entry name" value="GTP_EFTU"/>
    <property type="match status" value="1"/>
</dbReference>
<gene>
    <name evidence="17" type="ORF">F0562_003057</name>
</gene>
<comment type="subcellular location">
    <subcellularLocation>
        <location evidence="2">Cytoplasm</location>
    </subcellularLocation>
</comment>
<dbReference type="PROSITE" id="PS51722">
    <property type="entry name" value="G_TR_2"/>
    <property type="match status" value="1"/>
</dbReference>
<keyword evidence="11" id="KW-0342">GTP-binding</keyword>
<evidence type="ECO:0000256" key="7">
    <source>
        <dbReference type="ARBA" id="ARBA00022553"/>
    </source>
</evidence>
<dbReference type="EMBL" id="CM018032">
    <property type="protein sequence ID" value="KAA8546204.1"/>
    <property type="molecule type" value="Genomic_DNA"/>
</dbReference>
<evidence type="ECO:0000259" key="16">
    <source>
        <dbReference type="PROSITE" id="PS51722"/>
    </source>
</evidence>
<evidence type="ECO:0000256" key="13">
    <source>
        <dbReference type="ARBA" id="ARBA00030210"/>
    </source>
</evidence>
<keyword evidence="5" id="KW-0488">Methylation</keyword>
<name>A0A5J5BUA9_9ASTE</name>
<dbReference type="Pfam" id="PF03144">
    <property type="entry name" value="GTP_EFTU_D2"/>
    <property type="match status" value="1"/>
</dbReference>
<evidence type="ECO:0000256" key="4">
    <source>
        <dbReference type="ARBA" id="ARBA00015765"/>
    </source>
</evidence>
<evidence type="ECO:0000256" key="3">
    <source>
        <dbReference type="ARBA" id="ARBA00007249"/>
    </source>
</evidence>
<dbReference type="OrthoDB" id="342024at2759"/>
<protein>
    <recommendedName>
        <fullName evidence="4">Eukaryotic peptide chain release factor GTP-binding subunit</fullName>
    </recommendedName>
    <alternativeName>
        <fullName evidence="15">ERF-3</fullName>
    </alternativeName>
    <alternativeName>
        <fullName evidence="14">ERF2</fullName>
    </alternativeName>
    <alternativeName>
        <fullName evidence="12">Polypeptide release factor 3</fullName>
    </alternativeName>
    <alternativeName>
        <fullName evidence="13">Translation release factor 3</fullName>
    </alternativeName>
</protein>
<evidence type="ECO:0000256" key="6">
    <source>
        <dbReference type="ARBA" id="ARBA00022490"/>
    </source>
</evidence>
<keyword evidence="8" id="KW-0677">Repeat</keyword>
<keyword evidence="7" id="KW-0597">Phosphoprotein</keyword>
<dbReference type="FunFam" id="2.40.30.10:FF:000024">
    <property type="entry name" value="Eukaryotic peptide chain release factor GTP-binding subunit ERF3A"/>
    <property type="match status" value="1"/>
</dbReference>
<comment type="function">
    <text evidence="1">This protein promotes the GTP-dependent binding of aminoacyl-tRNA to the A-site of ribosomes during protein biosynthesis.</text>
</comment>
<dbReference type="PANTHER" id="PTHR23115">
    <property type="entry name" value="TRANSLATION FACTOR"/>
    <property type="match status" value="1"/>
</dbReference>
<evidence type="ECO:0000313" key="17">
    <source>
        <dbReference type="EMBL" id="KAA8546204.1"/>
    </source>
</evidence>
<evidence type="ECO:0000313" key="18">
    <source>
        <dbReference type="Proteomes" id="UP000325577"/>
    </source>
</evidence>
<dbReference type="FunFam" id="3.40.50.300:FF:000862">
    <property type="entry name" value="Eukaryotic peptide chain release factor GTP-binding subunit ERF3A"/>
    <property type="match status" value="1"/>
</dbReference>
<keyword evidence="6" id="KW-0963">Cytoplasm</keyword>
<dbReference type="Gene3D" id="3.40.50.300">
    <property type="entry name" value="P-loop containing nucleotide triphosphate hydrolases"/>
    <property type="match status" value="1"/>
</dbReference>
<dbReference type="InterPro" id="IPR050100">
    <property type="entry name" value="TRAFAC_GTPase_members"/>
</dbReference>
<dbReference type="CDD" id="cd04089">
    <property type="entry name" value="eRF3_II"/>
    <property type="match status" value="1"/>
</dbReference>
<accession>A0A5J5BUA9</accession>
<dbReference type="AlphaFoldDB" id="A0A5J5BUA9"/>
<feature type="domain" description="Tr-type G" evidence="16">
    <location>
        <begin position="82"/>
        <end position="308"/>
    </location>
</feature>
<dbReference type="CDD" id="cd01883">
    <property type="entry name" value="EF1_alpha"/>
    <property type="match status" value="1"/>
</dbReference>
<dbReference type="GO" id="GO:0003924">
    <property type="term" value="F:GTPase activity"/>
    <property type="evidence" value="ECO:0007669"/>
    <property type="project" value="InterPro"/>
</dbReference>
<dbReference type="GO" id="GO:0005525">
    <property type="term" value="F:GTP binding"/>
    <property type="evidence" value="ECO:0007669"/>
    <property type="project" value="UniProtKB-KW"/>
</dbReference>
<dbReference type="InterPro" id="IPR004161">
    <property type="entry name" value="EFTu-like_2"/>
</dbReference>
<keyword evidence="18" id="KW-1185">Reference proteome</keyword>
<organism evidence="17 18">
    <name type="scientific">Nyssa sinensis</name>
    <dbReference type="NCBI Taxonomy" id="561372"/>
    <lineage>
        <taxon>Eukaryota</taxon>
        <taxon>Viridiplantae</taxon>
        <taxon>Streptophyta</taxon>
        <taxon>Embryophyta</taxon>
        <taxon>Tracheophyta</taxon>
        <taxon>Spermatophyta</taxon>
        <taxon>Magnoliopsida</taxon>
        <taxon>eudicotyledons</taxon>
        <taxon>Gunneridae</taxon>
        <taxon>Pentapetalae</taxon>
        <taxon>asterids</taxon>
        <taxon>Cornales</taxon>
        <taxon>Nyssaceae</taxon>
        <taxon>Nyssa</taxon>
    </lineage>
</organism>
<dbReference type="PRINTS" id="PR00315">
    <property type="entry name" value="ELONGATNFCT"/>
</dbReference>
<evidence type="ECO:0000256" key="11">
    <source>
        <dbReference type="ARBA" id="ARBA00023134"/>
    </source>
</evidence>
<proteinExistence type="inferred from homology"/>
<evidence type="ECO:0000256" key="15">
    <source>
        <dbReference type="ARBA" id="ARBA00031881"/>
    </source>
</evidence>